<dbReference type="GO" id="GO:0004614">
    <property type="term" value="F:phosphoglucomutase activity"/>
    <property type="evidence" value="ECO:0007669"/>
    <property type="project" value="UniProtKB-EC"/>
</dbReference>
<evidence type="ECO:0000256" key="2">
    <source>
        <dbReference type="ARBA" id="ARBA00010231"/>
    </source>
</evidence>
<evidence type="ECO:0000256" key="1">
    <source>
        <dbReference type="ARBA" id="ARBA00001946"/>
    </source>
</evidence>
<evidence type="ECO:0000256" key="3">
    <source>
        <dbReference type="ARBA" id="ARBA00022553"/>
    </source>
</evidence>
<evidence type="ECO:0000259" key="9">
    <source>
        <dbReference type="Pfam" id="PF02879"/>
    </source>
</evidence>
<comment type="caution">
    <text evidence="11">The sequence shown here is derived from an EMBL/GenBank/DDBJ whole genome shotgun (WGS) entry which is preliminary data.</text>
</comment>
<dbReference type="InterPro" id="IPR016066">
    <property type="entry name" value="A-D-PHexomutase_CS"/>
</dbReference>
<evidence type="ECO:0000256" key="6">
    <source>
        <dbReference type="ARBA" id="ARBA00023235"/>
    </source>
</evidence>
<dbReference type="InterPro" id="IPR005844">
    <property type="entry name" value="A-D-PHexomutase_a/b/a-I"/>
</dbReference>
<sequence length="462" mass="52269">MSIYKDCDIRGIYPNEINEEIAYLIGRASGSMVPLGSCFAVGGDVRMSTPSLKECLIRGLIESGVRVTDIGIVPTPLLYFAIDYLQFRGGIMVTASHNPAAYNGFKILLDKMPITTQDIKEIKKRVKEKNFRTQLGHFDQFKNYQEEYLQFLKKFSIQPKRNLTVVVDCGNGSYADLASRFLTSLGYQVISLYCNPDGSFPNRPPNPSQPEYLKTLCQTILQHQADIGIAFDGDGDRVVFADEKGQVLLPEHGMIFFIHHLFPKNPPGQKFVYDIKSSRIVADEVQRLGGIPLVERSGHTYIKTRLIREDAIMAGEISGHYFFREIHRDDGLFAAMVFLGYLSSHSSPLSKIIETYPSPHVTPDIRLQTRSHPDLMSILEKSHSKEENLTTIDGIRVDWLEGWGLLRKSVTEPVFTLRFEANQKEKLFEIVHRFLCALPDVEQEILSRLKNNSETKSNGNSD</sequence>
<dbReference type="AlphaFoldDB" id="A0A1V5T030"/>
<accession>A0A1V5T030</accession>
<keyword evidence="4 7" id="KW-0479">Metal-binding</keyword>
<keyword evidence="6 11" id="KW-0413">Isomerase</keyword>
<evidence type="ECO:0000256" key="5">
    <source>
        <dbReference type="ARBA" id="ARBA00022842"/>
    </source>
</evidence>
<dbReference type="InterPro" id="IPR036900">
    <property type="entry name" value="A-D-PHexomutase_C_sf"/>
</dbReference>
<dbReference type="PROSITE" id="PS00710">
    <property type="entry name" value="PGM_PMM"/>
    <property type="match status" value="1"/>
</dbReference>
<dbReference type="Gene3D" id="3.30.310.50">
    <property type="entry name" value="Alpha-D-phosphohexomutase, C-terminal domain"/>
    <property type="match status" value="1"/>
</dbReference>
<evidence type="ECO:0000256" key="7">
    <source>
        <dbReference type="RuleBase" id="RU004326"/>
    </source>
</evidence>
<proteinExistence type="inferred from homology"/>
<evidence type="ECO:0000259" key="10">
    <source>
        <dbReference type="Pfam" id="PF02880"/>
    </source>
</evidence>
<dbReference type="SUPFAM" id="SSF53738">
    <property type="entry name" value="Phosphoglucomutase, first 3 domains"/>
    <property type="match status" value="3"/>
</dbReference>
<dbReference type="Gene3D" id="3.40.120.10">
    <property type="entry name" value="Alpha-D-Glucose-1,6-Bisphosphate, subunit A, domain 3"/>
    <property type="match status" value="3"/>
</dbReference>
<dbReference type="EC" id="5.4.2.2" evidence="11"/>
<dbReference type="PRINTS" id="PR00509">
    <property type="entry name" value="PGMPMM"/>
</dbReference>
<dbReference type="InterPro" id="IPR005841">
    <property type="entry name" value="Alpha-D-phosphohexomutase_SF"/>
</dbReference>
<dbReference type="Pfam" id="PF02880">
    <property type="entry name" value="PGM_PMM_III"/>
    <property type="match status" value="1"/>
</dbReference>
<dbReference type="InterPro" id="IPR005845">
    <property type="entry name" value="A-D-PHexomutase_a/b/a-II"/>
</dbReference>
<dbReference type="PANTHER" id="PTHR43771">
    <property type="entry name" value="PHOSPHOMANNOMUTASE"/>
    <property type="match status" value="1"/>
</dbReference>
<feature type="domain" description="Alpha-D-phosphohexomutase alpha/beta/alpha" evidence="9">
    <location>
        <begin position="146"/>
        <end position="245"/>
    </location>
</feature>
<reference evidence="11" key="1">
    <citation type="submission" date="2017-02" db="EMBL/GenBank/DDBJ databases">
        <title>Delving into the versatile metabolic prowess of the omnipresent phylum Bacteroidetes.</title>
        <authorList>
            <person name="Nobu M.K."/>
            <person name="Mei R."/>
            <person name="Narihiro T."/>
            <person name="Kuroda K."/>
            <person name="Liu W.-T."/>
        </authorList>
    </citation>
    <scope>NUCLEOTIDE SEQUENCE</scope>
    <source>
        <strain evidence="11">ADurb.Bin276</strain>
    </source>
</reference>
<dbReference type="InterPro" id="IPR016055">
    <property type="entry name" value="A-D-PHexomutase_a/b/a-I/II/III"/>
</dbReference>
<comment type="similarity">
    <text evidence="2 7">Belongs to the phosphohexose mutase family.</text>
</comment>
<organism evidence="11">
    <name type="scientific">Candidatus Atribacter allofermentans</name>
    <dbReference type="NCBI Taxonomy" id="1852833"/>
    <lineage>
        <taxon>Bacteria</taxon>
        <taxon>Pseudomonadati</taxon>
        <taxon>Atribacterota</taxon>
        <taxon>Atribacteria</taxon>
        <taxon>Atribacterales</taxon>
        <taxon>Atribacteraceae</taxon>
        <taxon>Atribacter</taxon>
    </lineage>
</organism>
<comment type="cofactor">
    <cofactor evidence="1">
        <name>Mg(2+)</name>
        <dbReference type="ChEBI" id="CHEBI:18420"/>
    </cofactor>
</comment>
<keyword evidence="5 7" id="KW-0460">Magnesium</keyword>
<dbReference type="GO" id="GO:0000287">
    <property type="term" value="F:magnesium ion binding"/>
    <property type="evidence" value="ECO:0007669"/>
    <property type="project" value="InterPro"/>
</dbReference>
<dbReference type="SUPFAM" id="SSF55957">
    <property type="entry name" value="Phosphoglucomutase, C-terminal domain"/>
    <property type="match status" value="1"/>
</dbReference>
<dbReference type="Pfam" id="PF02879">
    <property type="entry name" value="PGM_PMM_II"/>
    <property type="match status" value="1"/>
</dbReference>
<dbReference type="Proteomes" id="UP000485569">
    <property type="component" value="Unassembled WGS sequence"/>
</dbReference>
<evidence type="ECO:0000313" key="11">
    <source>
        <dbReference type="EMBL" id="OQA59964.1"/>
    </source>
</evidence>
<name>A0A1V5T030_9BACT</name>
<protein>
    <submittedName>
        <fullName evidence="11">Phosphomannomutase/phosphoglucomutase</fullName>
        <ecNumber evidence="11">5.4.2.2</ecNumber>
    </submittedName>
</protein>
<feature type="domain" description="Alpha-D-phosphohexomutase alpha/beta/alpha" evidence="10">
    <location>
        <begin position="252"/>
        <end position="355"/>
    </location>
</feature>
<dbReference type="PANTHER" id="PTHR43771:SF2">
    <property type="entry name" value="PHOSPHOMANNOMUTASE_PHOSPHOGLUCOMUTASE"/>
    <property type="match status" value="1"/>
</dbReference>
<dbReference type="EMBL" id="MWBQ01000043">
    <property type="protein sequence ID" value="OQA59964.1"/>
    <property type="molecule type" value="Genomic_DNA"/>
</dbReference>
<dbReference type="Pfam" id="PF02878">
    <property type="entry name" value="PGM_PMM_I"/>
    <property type="match status" value="1"/>
</dbReference>
<dbReference type="InterPro" id="IPR005846">
    <property type="entry name" value="A-D-PHexomutase_a/b/a-III"/>
</dbReference>
<dbReference type="GO" id="GO:0005975">
    <property type="term" value="P:carbohydrate metabolic process"/>
    <property type="evidence" value="ECO:0007669"/>
    <property type="project" value="InterPro"/>
</dbReference>
<gene>
    <name evidence="11" type="primary">algC</name>
    <name evidence="11" type="ORF">BWY41_00733</name>
</gene>
<keyword evidence="3" id="KW-0597">Phosphoprotein</keyword>
<dbReference type="CDD" id="cd03089">
    <property type="entry name" value="PMM_PGM"/>
    <property type="match status" value="1"/>
</dbReference>
<evidence type="ECO:0000259" key="8">
    <source>
        <dbReference type="Pfam" id="PF02878"/>
    </source>
</evidence>
<evidence type="ECO:0000256" key="4">
    <source>
        <dbReference type="ARBA" id="ARBA00022723"/>
    </source>
</evidence>
<feature type="domain" description="Alpha-D-phosphohexomutase alpha/beta/alpha" evidence="8">
    <location>
        <begin position="6"/>
        <end position="131"/>
    </location>
</feature>